<keyword evidence="2" id="KW-1003">Cell membrane</keyword>
<dbReference type="PANTHER" id="PTHR33908:SF3">
    <property type="entry name" value="UNDECAPRENYL PHOSPHATE-ALPHA-4-AMINO-4-DEOXY-L-ARABINOSE ARABINOSYL TRANSFERASE"/>
    <property type="match status" value="1"/>
</dbReference>
<gene>
    <name evidence="10" type="ORF">CSX01_01105</name>
</gene>
<dbReference type="PANTHER" id="PTHR33908">
    <property type="entry name" value="MANNOSYLTRANSFERASE YKCB-RELATED"/>
    <property type="match status" value="1"/>
</dbReference>
<keyword evidence="4" id="KW-0808">Transferase</keyword>
<feature type="domain" description="Glycosyltransferase RgtA/B/C/D-like" evidence="9">
    <location>
        <begin position="82"/>
        <end position="223"/>
    </location>
</feature>
<dbReference type="Pfam" id="PF13231">
    <property type="entry name" value="PMT_2"/>
    <property type="match status" value="1"/>
</dbReference>
<feature type="transmembrane region" description="Helical" evidence="8">
    <location>
        <begin position="211"/>
        <end position="231"/>
    </location>
</feature>
<evidence type="ECO:0000256" key="2">
    <source>
        <dbReference type="ARBA" id="ARBA00022475"/>
    </source>
</evidence>
<keyword evidence="6 8" id="KW-1133">Transmembrane helix</keyword>
<comment type="subcellular location">
    <subcellularLocation>
        <location evidence="1">Cell membrane</location>
        <topology evidence="1">Multi-pass membrane protein</topology>
    </subcellularLocation>
</comment>
<proteinExistence type="predicted"/>
<dbReference type="EMBL" id="PDYF01000006">
    <property type="protein sequence ID" value="PHU36137.1"/>
    <property type="molecule type" value="Genomic_DNA"/>
</dbReference>
<feature type="transmembrane region" description="Helical" evidence="8">
    <location>
        <begin position="367"/>
        <end position="384"/>
    </location>
</feature>
<feature type="transmembrane region" description="Helical" evidence="8">
    <location>
        <begin position="186"/>
        <end position="202"/>
    </location>
</feature>
<feature type="transmembrane region" description="Helical" evidence="8">
    <location>
        <begin position="335"/>
        <end position="355"/>
    </location>
</feature>
<dbReference type="GO" id="GO:0009103">
    <property type="term" value="P:lipopolysaccharide biosynthetic process"/>
    <property type="evidence" value="ECO:0007669"/>
    <property type="project" value="UniProtKB-ARBA"/>
</dbReference>
<protein>
    <recommendedName>
        <fullName evidence="9">Glycosyltransferase RgtA/B/C/D-like domain-containing protein</fullName>
    </recommendedName>
</protein>
<keyword evidence="5 8" id="KW-0812">Transmembrane</keyword>
<dbReference type="AlphaFoldDB" id="A0A2G3DYL2"/>
<dbReference type="InterPro" id="IPR038731">
    <property type="entry name" value="RgtA/B/C-like"/>
</dbReference>
<dbReference type="GO" id="GO:0016763">
    <property type="term" value="F:pentosyltransferase activity"/>
    <property type="evidence" value="ECO:0007669"/>
    <property type="project" value="TreeGrafter"/>
</dbReference>
<organism evidence="10 11">
    <name type="scientific">Pseudobutyrivibrio ruminis</name>
    <dbReference type="NCBI Taxonomy" id="46206"/>
    <lineage>
        <taxon>Bacteria</taxon>
        <taxon>Bacillati</taxon>
        <taxon>Bacillota</taxon>
        <taxon>Clostridia</taxon>
        <taxon>Lachnospirales</taxon>
        <taxon>Lachnospiraceae</taxon>
        <taxon>Pseudobutyrivibrio</taxon>
    </lineage>
</organism>
<feature type="transmembrane region" description="Helical" evidence="8">
    <location>
        <begin position="12"/>
        <end position="30"/>
    </location>
</feature>
<evidence type="ECO:0000256" key="3">
    <source>
        <dbReference type="ARBA" id="ARBA00022676"/>
    </source>
</evidence>
<feature type="transmembrane region" description="Helical" evidence="8">
    <location>
        <begin position="313"/>
        <end position="329"/>
    </location>
</feature>
<evidence type="ECO:0000256" key="4">
    <source>
        <dbReference type="ARBA" id="ARBA00022679"/>
    </source>
</evidence>
<feature type="transmembrane region" description="Helical" evidence="8">
    <location>
        <begin position="141"/>
        <end position="158"/>
    </location>
</feature>
<dbReference type="InterPro" id="IPR050297">
    <property type="entry name" value="LipidA_mod_glycosyltrf_83"/>
</dbReference>
<evidence type="ECO:0000256" key="8">
    <source>
        <dbReference type="SAM" id="Phobius"/>
    </source>
</evidence>
<evidence type="ECO:0000256" key="7">
    <source>
        <dbReference type="ARBA" id="ARBA00023136"/>
    </source>
</evidence>
<comment type="caution">
    <text evidence="10">The sequence shown here is derived from an EMBL/GenBank/DDBJ whole genome shotgun (WGS) entry which is preliminary data.</text>
</comment>
<name>A0A2G3DYL2_9FIRM</name>
<evidence type="ECO:0000256" key="6">
    <source>
        <dbReference type="ARBA" id="ARBA00022989"/>
    </source>
</evidence>
<feature type="transmembrane region" description="Helical" evidence="8">
    <location>
        <begin position="288"/>
        <end position="306"/>
    </location>
</feature>
<accession>A0A2G3DYL2</accession>
<keyword evidence="3" id="KW-0328">Glycosyltransferase</keyword>
<keyword evidence="7 8" id="KW-0472">Membrane</keyword>
<evidence type="ECO:0000256" key="5">
    <source>
        <dbReference type="ARBA" id="ARBA00022692"/>
    </source>
</evidence>
<reference evidence="10 11" key="1">
    <citation type="submission" date="2017-10" db="EMBL/GenBank/DDBJ databases">
        <title>Resolving the taxonomy of Roseburia spp., Eubacterium rectale and Agathobacter spp. through phylogenomic analysis.</title>
        <authorList>
            <person name="Sheridan P.O."/>
            <person name="Walker A.W."/>
            <person name="Duncan S.H."/>
            <person name="Scott K.P."/>
            <person name="Toole P.W.O."/>
            <person name="Luis P."/>
            <person name="Flint H.J."/>
        </authorList>
    </citation>
    <scope>NUCLEOTIDE SEQUENCE [LARGE SCALE GENOMIC DNA]</scope>
    <source>
        <strain evidence="10 11">JK626</strain>
    </source>
</reference>
<reference evidence="10 11" key="2">
    <citation type="submission" date="2017-10" db="EMBL/GenBank/DDBJ databases">
        <authorList>
            <person name="Banno H."/>
            <person name="Chua N.-H."/>
        </authorList>
    </citation>
    <scope>NUCLEOTIDE SEQUENCE [LARGE SCALE GENOMIC DNA]</scope>
    <source>
        <strain evidence="10 11">JK626</strain>
    </source>
</reference>
<dbReference type="RefSeq" id="WP_099391119.1">
    <property type="nucleotide sequence ID" value="NZ_PDYF01000006.1"/>
</dbReference>
<dbReference type="Proteomes" id="UP000225889">
    <property type="component" value="Unassembled WGS sequence"/>
</dbReference>
<evidence type="ECO:0000256" key="1">
    <source>
        <dbReference type="ARBA" id="ARBA00004651"/>
    </source>
</evidence>
<sequence>MLELFYKRRVILVVLLGIVLRFTLLGIIPGNGNLNQDEAFAAYEAFAISNYGMDSHGYHNPVYLEAWGSGMNALETYCMIPFIKVLGMNATAVRLPQAILGSLTLIVLYLLLKKLSDKNVAFWCTLVLAICPWHIMMSRWALESNFIVGVLTLAVYFLVSADNKVYRIIIAGITMGLVLYCYSATWTVIPLLVIGILTYLFINKEITIKSIIIYLISLGIVAIPLLLFVAVNMGFISEIRTDFISIPKMAFFRSGDVNFSIERLLNSLRLLWYQDDGLIWNSTSNYGLFYHFSNGFLAVGIISSIIKKRKNMIVIGIWLACGLLLSSMLDANVNRINIIFIPVVCFIGIGIEAYIRLIGIISTRTRVVAASIVLVAYIYNLISFENYYCGEYNTTMAAYWFDGAKEALAQAENNNATIHIKYNDVRYPSMLYYTEYPTDVFVSSVKYENTTAAFLQPLSCEGYEFYDYTEERPHQGEMYICRADDVDGVDYINDYNLESEKYGQYILSYVKNK</sequence>
<feature type="transmembrane region" description="Helical" evidence="8">
    <location>
        <begin position="95"/>
        <end position="112"/>
    </location>
</feature>
<dbReference type="GO" id="GO:0010041">
    <property type="term" value="P:response to iron(III) ion"/>
    <property type="evidence" value="ECO:0007669"/>
    <property type="project" value="TreeGrafter"/>
</dbReference>
<dbReference type="GO" id="GO:0005886">
    <property type="term" value="C:plasma membrane"/>
    <property type="evidence" value="ECO:0007669"/>
    <property type="project" value="UniProtKB-SubCell"/>
</dbReference>
<feature type="transmembrane region" description="Helical" evidence="8">
    <location>
        <begin position="119"/>
        <end position="135"/>
    </location>
</feature>
<evidence type="ECO:0000313" key="11">
    <source>
        <dbReference type="Proteomes" id="UP000225889"/>
    </source>
</evidence>
<evidence type="ECO:0000313" key="10">
    <source>
        <dbReference type="EMBL" id="PHU36137.1"/>
    </source>
</evidence>
<evidence type="ECO:0000259" key="9">
    <source>
        <dbReference type="Pfam" id="PF13231"/>
    </source>
</evidence>